<organism evidence="10 11">
    <name type="scientific">Rhizobium quercicola</name>
    <dbReference type="NCBI Taxonomy" id="2901226"/>
    <lineage>
        <taxon>Bacteria</taxon>
        <taxon>Pseudomonadati</taxon>
        <taxon>Pseudomonadota</taxon>
        <taxon>Alphaproteobacteria</taxon>
        <taxon>Hyphomicrobiales</taxon>
        <taxon>Rhizobiaceae</taxon>
        <taxon>Rhizobium/Agrobacterium group</taxon>
        <taxon>Rhizobium</taxon>
    </lineage>
</organism>
<evidence type="ECO:0000313" key="10">
    <source>
        <dbReference type="EMBL" id="MCD7110936.1"/>
    </source>
</evidence>
<evidence type="ECO:0000259" key="9">
    <source>
        <dbReference type="Pfam" id="PF10590"/>
    </source>
</evidence>
<dbReference type="SUPFAM" id="SSF50475">
    <property type="entry name" value="FMN-binding split barrel"/>
    <property type="match status" value="1"/>
</dbReference>
<feature type="binding site" evidence="6 7">
    <location>
        <position position="97"/>
    </location>
    <ligand>
        <name>FMN</name>
        <dbReference type="ChEBI" id="CHEBI:58210"/>
    </ligand>
</feature>
<feature type="binding site" evidence="6 7">
    <location>
        <begin position="53"/>
        <end position="58"/>
    </location>
    <ligand>
        <name>FMN</name>
        <dbReference type="ChEBI" id="CHEBI:58210"/>
    </ligand>
</feature>
<evidence type="ECO:0000256" key="2">
    <source>
        <dbReference type="ARBA" id="ARBA00022630"/>
    </source>
</evidence>
<dbReference type="GO" id="GO:0008615">
    <property type="term" value="P:pyridoxine biosynthetic process"/>
    <property type="evidence" value="ECO:0007669"/>
    <property type="project" value="UniProtKB-UniRule"/>
</dbReference>
<reference evidence="10" key="1">
    <citation type="submission" date="2021-12" db="EMBL/GenBank/DDBJ databases">
        <authorList>
            <person name="Li Y."/>
        </authorList>
    </citation>
    <scope>NUCLEOTIDE SEQUENCE</scope>
    <source>
        <strain evidence="10">DKSPLA3</strain>
    </source>
</reference>
<sequence>MTETRLTTGDFTEENEPFTLFGAWLKEAQETEINDPNAVALATVDPDGLPNVRMVLLKDFDADGFVFYTNFESQKGREILATHKAAMCFHWKSLRRQVRLRGTVEIVSDAEADAYYQSRARGSRIGAWASKQSRPLESRFALEKAVAEFTARHPIGEIKRPPYWSGFRIRPVSIEFWKDGAFRLHDRIEFRRPETAGDWSKVRMYP</sequence>
<comment type="pathway">
    <text evidence="6">Cofactor metabolism; pyridoxal 5'-phosphate salvage; pyridoxal 5'-phosphate from pyridoxamine 5'-phosphate: step 1/1.</text>
</comment>
<feature type="binding site" evidence="6">
    <location>
        <position position="58"/>
    </location>
    <ligand>
        <name>substrate</name>
    </ligand>
</feature>
<comment type="caution">
    <text evidence="6">Lacks conserved residue(s) required for the propagation of feature annotation.</text>
</comment>
<evidence type="ECO:0000256" key="5">
    <source>
        <dbReference type="ARBA" id="ARBA00023096"/>
    </source>
</evidence>
<feature type="binding site" evidence="6 7">
    <location>
        <begin position="68"/>
        <end position="69"/>
    </location>
    <ligand>
        <name>FMN</name>
        <dbReference type="ChEBI" id="CHEBI:58210"/>
    </ligand>
</feature>
<comment type="subunit">
    <text evidence="6">Homodimer.</text>
</comment>
<dbReference type="Proteomes" id="UP001139089">
    <property type="component" value="Unassembled WGS sequence"/>
</dbReference>
<proteinExistence type="inferred from homology"/>
<dbReference type="GO" id="GO:0004733">
    <property type="term" value="F:pyridoxamine phosphate oxidase activity"/>
    <property type="evidence" value="ECO:0007669"/>
    <property type="project" value="UniProtKB-UniRule"/>
</dbReference>
<feature type="binding site" evidence="6">
    <location>
        <position position="119"/>
    </location>
    <ligand>
        <name>substrate</name>
    </ligand>
</feature>
<comment type="similarity">
    <text evidence="1 6">Belongs to the pyridoxamine 5'-phosphate oxidase family.</text>
</comment>
<gene>
    <name evidence="6 10" type="primary">pdxH</name>
    <name evidence="10" type="ORF">LRX75_18030</name>
</gene>
<evidence type="ECO:0000256" key="4">
    <source>
        <dbReference type="ARBA" id="ARBA00023002"/>
    </source>
</evidence>
<dbReference type="Pfam" id="PF01243">
    <property type="entry name" value="PNPOx_N"/>
    <property type="match status" value="1"/>
</dbReference>
<dbReference type="RefSeq" id="WP_113151781.1">
    <property type="nucleotide sequence ID" value="NZ_JAJOZR010000012.1"/>
</dbReference>
<comment type="catalytic activity">
    <reaction evidence="6">
        <text>pyridoxamine 5'-phosphate + O2 + H2O = pyridoxal 5'-phosphate + H2O2 + NH4(+)</text>
        <dbReference type="Rhea" id="RHEA:15817"/>
        <dbReference type="ChEBI" id="CHEBI:15377"/>
        <dbReference type="ChEBI" id="CHEBI:15379"/>
        <dbReference type="ChEBI" id="CHEBI:16240"/>
        <dbReference type="ChEBI" id="CHEBI:28938"/>
        <dbReference type="ChEBI" id="CHEBI:58451"/>
        <dbReference type="ChEBI" id="CHEBI:597326"/>
        <dbReference type="EC" id="1.4.3.5"/>
    </reaction>
</comment>
<dbReference type="AlphaFoldDB" id="A0A9X1T1Q9"/>
<evidence type="ECO:0000313" key="11">
    <source>
        <dbReference type="Proteomes" id="UP001139089"/>
    </source>
</evidence>
<keyword evidence="3 6" id="KW-0288">FMN</keyword>
<feature type="binding site" evidence="6 7">
    <location>
        <position position="177"/>
    </location>
    <ligand>
        <name>FMN</name>
        <dbReference type="ChEBI" id="CHEBI:58210"/>
    </ligand>
</feature>
<feature type="binding site" evidence="6 7">
    <location>
        <position position="75"/>
    </location>
    <ligand>
        <name>FMN</name>
        <dbReference type="ChEBI" id="CHEBI:58210"/>
    </ligand>
</feature>
<feature type="binding site" evidence="6">
    <location>
        <begin position="183"/>
        <end position="185"/>
    </location>
    <ligand>
        <name>substrate</name>
    </ligand>
</feature>
<dbReference type="GO" id="GO:0010181">
    <property type="term" value="F:FMN binding"/>
    <property type="evidence" value="ECO:0007669"/>
    <property type="project" value="UniProtKB-UniRule"/>
</dbReference>
<keyword evidence="11" id="KW-1185">Reference proteome</keyword>
<protein>
    <recommendedName>
        <fullName evidence="6">Pyridoxine/pyridoxamine 5'-phosphate oxidase</fullName>
        <ecNumber evidence="6">1.4.3.5</ecNumber>
    </recommendedName>
    <alternativeName>
        <fullName evidence="6">PNP/PMP oxidase</fullName>
        <shortName evidence="6">PNPOx</shortName>
    </alternativeName>
    <alternativeName>
        <fullName evidence="6">Pyridoxal 5'-phosphate synthase</fullName>
    </alternativeName>
</protein>
<dbReference type="InterPro" id="IPR011576">
    <property type="entry name" value="Pyridox_Oxase_N"/>
</dbReference>
<feature type="binding site" evidence="6 7">
    <location>
        <begin position="132"/>
        <end position="133"/>
    </location>
    <ligand>
        <name>FMN</name>
        <dbReference type="ChEBI" id="CHEBI:58210"/>
    </ligand>
</feature>
<evidence type="ECO:0000256" key="7">
    <source>
        <dbReference type="PIRSR" id="PIRSR000190-2"/>
    </source>
</evidence>
<dbReference type="PIRSF" id="PIRSF000190">
    <property type="entry name" value="Pyd_amn-ph_oxd"/>
    <property type="match status" value="1"/>
</dbReference>
<feature type="binding site" evidence="6 7">
    <location>
        <position position="187"/>
    </location>
    <ligand>
        <name>FMN</name>
        <dbReference type="ChEBI" id="CHEBI:58210"/>
    </ligand>
</feature>
<keyword evidence="4 6" id="KW-0560">Oxidoreductase</keyword>
<evidence type="ECO:0000256" key="6">
    <source>
        <dbReference type="HAMAP-Rule" id="MF_01629"/>
    </source>
</evidence>
<dbReference type="NCBIfam" id="NF004231">
    <property type="entry name" value="PRK05679.1"/>
    <property type="match status" value="1"/>
</dbReference>
<dbReference type="InterPro" id="IPR012349">
    <property type="entry name" value="Split_barrel_FMN-bd"/>
</dbReference>
<dbReference type="Gene3D" id="2.30.110.10">
    <property type="entry name" value="Electron Transport, Fmn-binding Protein, Chain A"/>
    <property type="match status" value="1"/>
</dbReference>
<comment type="function">
    <text evidence="6">Catalyzes the oxidation of either pyridoxine 5'-phosphate (PNP) or pyridoxamine 5'-phosphate (PMP) into pyridoxal 5'-phosphate (PLP).</text>
</comment>
<dbReference type="PANTHER" id="PTHR10851">
    <property type="entry name" value="PYRIDOXINE-5-PHOSPHATE OXIDASE"/>
    <property type="match status" value="1"/>
</dbReference>
<comment type="pathway">
    <text evidence="6">Cofactor metabolism; pyridoxal 5'-phosphate salvage; pyridoxal 5'-phosphate from pyridoxine 5'-phosphate: step 1/1.</text>
</comment>
<keyword evidence="2 6" id="KW-0285">Flavoprotein</keyword>
<dbReference type="HAMAP" id="MF_01629">
    <property type="entry name" value="PdxH"/>
    <property type="match status" value="1"/>
</dbReference>
<name>A0A9X1T1Q9_9HYPH</name>
<dbReference type="PANTHER" id="PTHR10851:SF0">
    <property type="entry name" value="PYRIDOXINE-5'-PHOSPHATE OXIDASE"/>
    <property type="match status" value="1"/>
</dbReference>
<evidence type="ECO:0000259" key="8">
    <source>
        <dbReference type="Pfam" id="PF01243"/>
    </source>
</evidence>
<dbReference type="EMBL" id="JAJOZR010000012">
    <property type="protein sequence ID" value="MCD7110936.1"/>
    <property type="molecule type" value="Genomic_DNA"/>
</dbReference>
<feature type="domain" description="Pyridoxine 5'-phosphate oxidase dimerisation C-terminal" evidence="9">
    <location>
        <begin position="164"/>
        <end position="206"/>
    </location>
</feature>
<evidence type="ECO:0000256" key="1">
    <source>
        <dbReference type="ARBA" id="ARBA00007301"/>
    </source>
</evidence>
<comment type="caution">
    <text evidence="10">The sequence shown here is derived from an EMBL/GenBank/DDBJ whole genome shotgun (WGS) entry which is preliminary data.</text>
</comment>
<accession>A0A9X1T1Q9</accession>
<feature type="binding site" evidence="6">
    <location>
        <position position="123"/>
    </location>
    <ligand>
        <name>substrate</name>
    </ligand>
</feature>
<dbReference type="InterPro" id="IPR000659">
    <property type="entry name" value="Pyridox_Oxase"/>
</dbReference>
<comment type="catalytic activity">
    <reaction evidence="6">
        <text>pyridoxine 5'-phosphate + O2 = pyridoxal 5'-phosphate + H2O2</text>
        <dbReference type="Rhea" id="RHEA:15149"/>
        <dbReference type="ChEBI" id="CHEBI:15379"/>
        <dbReference type="ChEBI" id="CHEBI:16240"/>
        <dbReference type="ChEBI" id="CHEBI:58589"/>
        <dbReference type="ChEBI" id="CHEBI:597326"/>
        <dbReference type="EC" id="1.4.3.5"/>
    </reaction>
</comment>
<dbReference type="EC" id="1.4.3.5" evidence="6"/>
<dbReference type="Pfam" id="PF10590">
    <property type="entry name" value="PNP_phzG_C"/>
    <property type="match status" value="1"/>
</dbReference>
<dbReference type="NCBIfam" id="TIGR00558">
    <property type="entry name" value="pdxH"/>
    <property type="match status" value="1"/>
</dbReference>
<dbReference type="InterPro" id="IPR019576">
    <property type="entry name" value="Pyridoxamine_oxidase_dimer_C"/>
</dbReference>
<feature type="binding site" evidence="6">
    <location>
        <position position="115"/>
    </location>
    <ligand>
        <name>substrate</name>
    </ligand>
</feature>
<keyword evidence="5 6" id="KW-0664">Pyridoxine biosynthesis</keyword>
<feature type="domain" description="Pyridoxamine 5'-phosphate oxidase N-terminal" evidence="8">
    <location>
        <begin position="25"/>
        <end position="150"/>
    </location>
</feature>
<evidence type="ECO:0000256" key="3">
    <source>
        <dbReference type="ARBA" id="ARBA00022643"/>
    </source>
</evidence>
<comment type="cofactor">
    <cofactor evidence="6 7">
        <name>FMN</name>
        <dbReference type="ChEBI" id="CHEBI:58210"/>
    </cofactor>
    <text evidence="6 7">Binds 1 FMN per subunit.</text>
</comment>